<dbReference type="PANTHER" id="PTHR43028:SF5">
    <property type="entry name" value="3'(2'),5'-BISPHOSPHATE NUCLEOTIDASE 1"/>
    <property type="match status" value="1"/>
</dbReference>
<dbReference type="Proteomes" id="UP001597520">
    <property type="component" value="Unassembled WGS sequence"/>
</dbReference>
<comment type="cofactor">
    <cofactor evidence="4">
        <name>Mg(2+)</name>
        <dbReference type="ChEBI" id="CHEBI:18420"/>
    </cofactor>
</comment>
<feature type="binding site" evidence="4">
    <location>
        <begin position="83"/>
        <end position="86"/>
    </location>
    <ligand>
        <name>substrate</name>
    </ligand>
</feature>
<dbReference type="PANTHER" id="PTHR43028">
    <property type="entry name" value="3'(2'),5'-BISPHOSPHATE NUCLEOTIDASE 1"/>
    <property type="match status" value="1"/>
</dbReference>
<keyword evidence="4 5" id="KW-0378">Hydrolase</keyword>
<evidence type="ECO:0000313" key="5">
    <source>
        <dbReference type="EMBL" id="MFD2705739.1"/>
    </source>
</evidence>
<feature type="binding site" evidence="4">
    <location>
        <position position="225"/>
    </location>
    <ligand>
        <name>substrate</name>
    </ligand>
</feature>
<sequence length="268" mass="29433">MKTVIDAALDAGSAIMEIYGKDFDVEYKDDDSPLTMADQRANQLITDVLQQAFPDIPVLSEEGQPLTYEERTSWDTFFLVDPLDGTKEFIKKNGEFTVNIARVEHGRPVSGVIYAPALDLLYIGDAAKGAVKVEQAAASRENAADVESWFHMGTQLPFAEYAGDVIRVIASRSHMSKETEEFIEQLKSTGEQVETISTGSSLKLCLIAEGKAQFYPRFAPTMEWDTGAGHAIVEAAGGSVRIAGTDETLKYNKKDLHNPWFLAEADEG</sequence>
<dbReference type="InterPro" id="IPR000760">
    <property type="entry name" value="Inositol_monophosphatase-like"/>
</dbReference>
<keyword evidence="4" id="KW-1003">Cell membrane</keyword>
<gene>
    <name evidence="4 5" type="primary">cysQ</name>
    <name evidence="5" type="ORF">ACFSUB_09670</name>
</gene>
<keyword evidence="2 4" id="KW-0479">Metal-binding</keyword>
<feature type="binding site" evidence="4">
    <location>
        <position position="81"/>
    </location>
    <ligand>
        <name>Mg(2+)</name>
        <dbReference type="ChEBI" id="CHEBI:18420"/>
        <label>1</label>
    </ligand>
</feature>
<name>A0ABW5T2P4_9BACI</name>
<dbReference type="RefSeq" id="WP_380712974.1">
    <property type="nucleotide sequence ID" value="NZ_JBHUML010000002.1"/>
</dbReference>
<comment type="subcellular location">
    <subcellularLocation>
        <location evidence="4">Cell membrane</location>
        <topology evidence="4">Peripheral membrane protein</topology>
        <orientation evidence="4">Cytoplasmic side</orientation>
    </subcellularLocation>
</comment>
<feature type="binding site" evidence="4">
    <location>
        <position position="83"/>
    </location>
    <ligand>
        <name>Mg(2+)</name>
        <dbReference type="ChEBI" id="CHEBI:18420"/>
        <label>1</label>
    </ligand>
</feature>
<dbReference type="HAMAP" id="MF_02095">
    <property type="entry name" value="CysQ"/>
    <property type="match status" value="1"/>
</dbReference>
<dbReference type="InterPro" id="IPR006240">
    <property type="entry name" value="CysQ"/>
</dbReference>
<dbReference type="InterPro" id="IPR020583">
    <property type="entry name" value="Inositol_monoP_metal-BS"/>
</dbReference>
<protein>
    <recommendedName>
        <fullName evidence="4">3'(2'),5'-bisphosphate nucleotidase CysQ</fullName>
        <ecNumber evidence="4">3.1.3.7</ecNumber>
    </recommendedName>
    <alternativeName>
        <fullName evidence="4">3'(2'),5-bisphosphonucleoside 3'(2')-phosphohydrolase</fullName>
    </alternativeName>
    <alternativeName>
        <fullName evidence="4">3'-phosphoadenosine 5'-phosphate phosphatase</fullName>
        <shortName evidence="4">PAP phosphatase</shortName>
    </alternativeName>
</protein>
<reference evidence="6" key="1">
    <citation type="journal article" date="2019" name="Int. J. Syst. Evol. Microbiol.">
        <title>The Global Catalogue of Microorganisms (GCM) 10K type strain sequencing project: providing services to taxonomists for standard genome sequencing and annotation.</title>
        <authorList>
            <consortium name="The Broad Institute Genomics Platform"/>
            <consortium name="The Broad Institute Genome Sequencing Center for Infectious Disease"/>
            <person name="Wu L."/>
            <person name="Ma J."/>
        </authorList>
    </citation>
    <scope>NUCLEOTIDE SEQUENCE [LARGE SCALE GENOMIC DNA]</scope>
    <source>
        <strain evidence="6">KCTC 33792</strain>
    </source>
</reference>
<feature type="binding site" evidence="4">
    <location>
        <position position="61"/>
    </location>
    <ligand>
        <name>Mg(2+)</name>
        <dbReference type="ChEBI" id="CHEBI:18420"/>
        <label>1</label>
    </ligand>
</feature>
<dbReference type="NCBIfam" id="TIGR01331">
    <property type="entry name" value="bisphos_cysQ"/>
    <property type="match status" value="1"/>
</dbReference>
<dbReference type="CDD" id="cd01638">
    <property type="entry name" value="CysQ"/>
    <property type="match status" value="1"/>
</dbReference>
<evidence type="ECO:0000256" key="3">
    <source>
        <dbReference type="ARBA" id="ARBA00022842"/>
    </source>
</evidence>
<comment type="catalytic activity">
    <reaction evidence="1 4">
        <text>adenosine 3',5'-bisphosphate + H2O = AMP + phosphate</text>
        <dbReference type="Rhea" id="RHEA:10040"/>
        <dbReference type="ChEBI" id="CHEBI:15377"/>
        <dbReference type="ChEBI" id="CHEBI:43474"/>
        <dbReference type="ChEBI" id="CHEBI:58343"/>
        <dbReference type="ChEBI" id="CHEBI:456215"/>
        <dbReference type="EC" id="3.1.3.7"/>
    </reaction>
</comment>
<dbReference type="Pfam" id="PF00459">
    <property type="entry name" value="Inositol_P"/>
    <property type="match status" value="1"/>
</dbReference>
<evidence type="ECO:0000256" key="2">
    <source>
        <dbReference type="ARBA" id="ARBA00022723"/>
    </source>
</evidence>
<dbReference type="Gene3D" id="3.40.190.80">
    <property type="match status" value="1"/>
</dbReference>
<dbReference type="Gene3D" id="3.30.540.10">
    <property type="entry name" value="Fructose-1,6-Bisphosphatase, subunit A, domain 1"/>
    <property type="match status" value="1"/>
</dbReference>
<feature type="binding site" evidence="4">
    <location>
        <position position="225"/>
    </location>
    <ligand>
        <name>Mg(2+)</name>
        <dbReference type="ChEBI" id="CHEBI:18420"/>
        <label>2</label>
    </ligand>
</feature>
<proteinExistence type="inferred from homology"/>
<keyword evidence="6" id="KW-1185">Reference proteome</keyword>
<accession>A0ABW5T2P4</accession>
<evidence type="ECO:0000256" key="1">
    <source>
        <dbReference type="ARBA" id="ARBA00001625"/>
    </source>
</evidence>
<dbReference type="PRINTS" id="PR00377">
    <property type="entry name" value="IMPHPHTASES"/>
</dbReference>
<evidence type="ECO:0000313" key="6">
    <source>
        <dbReference type="Proteomes" id="UP001597520"/>
    </source>
</evidence>
<dbReference type="InterPro" id="IPR050725">
    <property type="entry name" value="CysQ/Inositol_MonoPase"/>
</dbReference>
<organism evidence="5 6">
    <name type="scientific">Salibacterium lacus</name>
    <dbReference type="NCBI Taxonomy" id="1898109"/>
    <lineage>
        <taxon>Bacteria</taxon>
        <taxon>Bacillati</taxon>
        <taxon>Bacillota</taxon>
        <taxon>Bacilli</taxon>
        <taxon>Bacillales</taxon>
        <taxon>Bacillaceae</taxon>
    </lineage>
</organism>
<comment type="caution">
    <text evidence="5">The sequence shown here is derived from an EMBL/GenBank/DDBJ whole genome shotgun (WGS) entry which is preliminary data.</text>
</comment>
<feature type="binding site" evidence="4">
    <location>
        <position position="84"/>
    </location>
    <ligand>
        <name>Mg(2+)</name>
        <dbReference type="ChEBI" id="CHEBI:18420"/>
        <label>2</label>
    </ligand>
</feature>
<keyword evidence="4" id="KW-0472">Membrane</keyword>
<dbReference type="SUPFAM" id="SSF56655">
    <property type="entry name" value="Carbohydrate phosphatase"/>
    <property type="match status" value="1"/>
</dbReference>
<evidence type="ECO:0000256" key="4">
    <source>
        <dbReference type="HAMAP-Rule" id="MF_02095"/>
    </source>
</evidence>
<keyword evidence="3 4" id="KW-0460">Magnesium</keyword>
<comment type="function">
    <text evidence="4">Converts adenosine-3',5'-bisphosphate (PAP) to AMP.</text>
</comment>
<dbReference type="GO" id="GO:0008441">
    <property type="term" value="F:3'(2'),5'-bisphosphate nucleotidase activity"/>
    <property type="evidence" value="ECO:0007669"/>
    <property type="project" value="UniProtKB-EC"/>
</dbReference>
<dbReference type="EMBL" id="JBHUML010000002">
    <property type="protein sequence ID" value="MFD2705739.1"/>
    <property type="molecule type" value="Genomic_DNA"/>
</dbReference>
<comment type="similarity">
    <text evidence="4">Belongs to the inositol monophosphatase superfamily. CysQ family.</text>
</comment>
<feature type="binding site" evidence="4">
    <location>
        <position position="61"/>
    </location>
    <ligand>
        <name>substrate</name>
    </ligand>
</feature>
<dbReference type="PROSITE" id="PS00629">
    <property type="entry name" value="IMP_1"/>
    <property type="match status" value="1"/>
</dbReference>
<dbReference type="EC" id="3.1.3.7" evidence="4"/>
<feature type="binding site" evidence="4">
    <location>
        <position position="81"/>
    </location>
    <ligand>
        <name>Mg(2+)</name>
        <dbReference type="ChEBI" id="CHEBI:18420"/>
        <label>2</label>
    </ligand>
</feature>